<sequence length="174" mass="18976">MTPPILVPIRRSRSLMIAGSFAVLAAFCLGFFGLVLTRDAPMDAMPFVTFAVGTGCAALAFYFAGVALRAPMALRMDHKGVSGYYAEPAEWAEIKDISVITGQKGHRFLGFALHDPIAFRDRQIAWRRLTSWSNGRSTGHHIVIPELILKDRSVDDLAAEAKALHAKAVHGDVN</sequence>
<gene>
    <name evidence="2" type="ORF">PM02_04350</name>
</gene>
<evidence type="ECO:0000313" key="2">
    <source>
        <dbReference type="EMBL" id="KAJ04274.1"/>
    </source>
</evidence>
<dbReference type="STRING" id="83219.PM02_04350"/>
<dbReference type="EMBL" id="JEMU01000003">
    <property type="protein sequence ID" value="KAJ04274.1"/>
    <property type="molecule type" value="Genomic_DNA"/>
</dbReference>
<keyword evidence="3" id="KW-1185">Reference proteome</keyword>
<evidence type="ECO:0000313" key="3">
    <source>
        <dbReference type="Proteomes" id="UP000027337"/>
    </source>
</evidence>
<feature type="transmembrane region" description="Helical" evidence="1">
    <location>
        <begin position="47"/>
        <end position="68"/>
    </location>
</feature>
<evidence type="ECO:0008006" key="4">
    <source>
        <dbReference type="Google" id="ProtNLM"/>
    </source>
</evidence>
<comment type="caution">
    <text evidence="2">The sequence shown here is derived from an EMBL/GenBank/DDBJ whole genome shotgun (WGS) entry which is preliminary data.</text>
</comment>
<reference evidence="2 3" key="1">
    <citation type="journal article" date="2014" name="Genome Announc.">
        <title>Draft Genome Sequences of Two Isolates of the Roseobacter Group, Sulfitobacter sp. Strains 3SOLIMAR09 and 1FIGIMAR09, from Harbors of Mallorca Island (Mediterranean Sea).</title>
        <authorList>
            <person name="Mas-Llado M."/>
            <person name="Pina-Villalonga J.M."/>
            <person name="Brunet-Galmes I."/>
            <person name="Nogales B."/>
            <person name="Bosch R."/>
        </authorList>
    </citation>
    <scope>NUCLEOTIDE SEQUENCE [LARGE SCALE GENOMIC DNA]</scope>
    <source>
        <strain evidence="2 3">1FIGIMAR09</strain>
    </source>
</reference>
<dbReference type="eggNOG" id="ENOG50300TD">
    <property type="taxonomic scope" value="Bacteria"/>
</dbReference>
<feature type="transmembrane region" description="Helical" evidence="1">
    <location>
        <begin position="15"/>
        <end position="35"/>
    </location>
</feature>
<protein>
    <recommendedName>
        <fullName evidence="4">PH domain-containing protein</fullName>
    </recommendedName>
</protein>
<proteinExistence type="predicted"/>
<dbReference type="AlphaFoldDB" id="A0A061SWN6"/>
<accession>A0A061SWN6</accession>
<name>A0A061SWN6_9RHOB</name>
<dbReference type="Proteomes" id="UP000027337">
    <property type="component" value="Unassembled WGS sequence"/>
</dbReference>
<evidence type="ECO:0000256" key="1">
    <source>
        <dbReference type="SAM" id="Phobius"/>
    </source>
</evidence>
<keyword evidence="1" id="KW-0472">Membrane</keyword>
<keyword evidence="1" id="KW-1133">Transmembrane helix</keyword>
<organism evidence="2 3">
    <name type="scientific">Sulfitobacter mediterraneus</name>
    <dbReference type="NCBI Taxonomy" id="83219"/>
    <lineage>
        <taxon>Bacteria</taxon>
        <taxon>Pseudomonadati</taxon>
        <taxon>Pseudomonadota</taxon>
        <taxon>Alphaproteobacteria</taxon>
        <taxon>Rhodobacterales</taxon>
        <taxon>Roseobacteraceae</taxon>
        <taxon>Sulfitobacter</taxon>
    </lineage>
</organism>
<keyword evidence="1" id="KW-0812">Transmembrane</keyword>